<organism evidence="1 2">
    <name type="scientific">Polaromonas eurypsychrophila</name>
    <dbReference type="NCBI Taxonomy" id="1614635"/>
    <lineage>
        <taxon>Bacteria</taxon>
        <taxon>Pseudomonadati</taxon>
        <taxon>Pseudomonadota</taxon>
        <taxon>Betaproteobacteria</taxon>
        <taxon>Burkholderiales</taxon>
        <taxon>Comamonadaceae</taxon>
        <taxon>Polaromonas</taxon>
    </lineage>
</organism>
<protein>
    <recommendedName>
        <fullName evidence="3">Acetyl-CoA carboxyl transferase</fullName>
    </recommendedName>
</protein>
<dbReference type="InterPro" id="IPR021853">
    <property type="entry name" value="DUF3460"/>
</dbReference>
<name>A0A916SD53_9BURK</name>
<sequence length="72" mass="8214">MSIFARPHYTSEVTSFIEELKANKPSLEAEQRQGRAIWWDKKLDLTEQADYLDAAVAQQPYVYGTSGHPNSK</sequence>
<reference evidence="1" key="2">
    <citation type="submission" date="2020-09" db="EMBL/GenBank/DDBJ databases">
        <authorList>
            <person name="Sun Q."/>
            <person name="Zhou Y."/>
        </authorList>
    </citation>
    <scope>NUCLEOTIDE SEQUENCE</scope>
    <source>
        <strain evidence="1">CGMCC 1.15322</strain>
    </source>
</reference>
<proteinExistence type="predicted"/>
<dbReference type="AlphaFoldDB" id="A0A916SD53"/>
<reference evidence="1" key="1">
    <citation type="journal article" date="2014" name="Int. J. Syst. Evol. Microbiol.">
        <title>Complete genome sequence of Corynebacterium casei LMG S-19264T (=DSM 44701T), isolated from a smear-ripened cheese.</title>
        <authorList>
            <consortium name="US DOE Joint Genome Institute (JGI-PGF)"/>
            <person name="Walter F."/>
            <person name="Albersmeier A."/>
            <person name="Kalinowski J."/>
            <person name="Ruckert C."/>
        </authorList>
    </citation>
    <scope>NUCLEOTIDE SEQUENCE</scope>
    <source>
        <strain evidence="1">CGMCC 1.15322</strain>
    </source>
</reference>
<dbReference type="Pfam" id="PF11943">
    <property type="entry name" value="DUF3460"/>
    <property type="match status" value="1"/>
</dbReference>
<dbReference type="EMBL" id="BMIG01000003">
    <property type="protein sequence ID" value="GGA91257.1"/>
    <property type="molecule type" value="Genomic_DNA"/>
</dbReference>
<dbReference type="Proteomes" id="UP000620596">
    <property type="component" value="Unassembled WGS sequence"/>
</dbReference>
<dbReference type="RefSeq" id="WP_188707267.1">
    <property type="nucleotide sequence ID" value="NZ_BMIG01000003.1"/>
</dbReference>
<comment type="caution">
    <text evidence="1">The sequence shown here is derived from an EMBL/GenBank/DDBJ whole genome shotgun (WGS) entry which is preliminary data.</text>
</comment>
<accession>A0A916SD53</accession>
<evidence type="ECO:0000313" key="2">
    <source>
        <dbReference type="Proteomes" id="UP000620596"/>
    </source>
</evidence>
<gene>
    <name evidence="1" type="ORF">GCM10011496_10180</name>
</gene>
<evidence type="ECO:0000313" key="1">
    <source>
        <dbReference type="EMBL" id="GGA91257.1"/>
    </source>
</evidence>
<evidence type="ECO:0008006" key="3">
    <source>
        <dbReference type="Google" id="ProtNLM"/>
    </source>
</evidence>
<keyword evidence="2" id="KW-1185">Reference proteome</keyword>